<evidence type="ECO:0000256" key="16">
    <source>
        <dbReference type="ARBA" id="ARBA00067967"/>
    </source>
</evidence>
<organism evidence="20 21">
    <name type="scientific">Caenorhabditis angaria</name>
    <dbReference type="NCBI Taxonomy" id="860376"/>
    <lineage>
        <taxon>Eukaryota</taxon>
        <taxon>Metazoa</taxon>
        <taxon>Ecdysozoa</taxon>
        <taxon>Nematoda</taxon>
        <taxon>Chromadorea</taxon>
        <taxon>Rhabditida</taxon>
        <taxon>Rhabditina</taxon>
        <taxon>Rhabditomorpha</taxon>
        <taxon>Rhabditoidea</taxon>
        <taxon>Rhabditidae</taxon>
        <taxon>Peloderinae</taxon>
        <taxon>Caenorhabditis</taxon>
    </lineage>
</organism>
<proteinExistence type="inferred from homology"/>
<keyword evidence="4" id="KW-0716">Sensory transduction</keyword>
<keyword evidence="9 19" id="KW-0472">Membrane</keyword>
<evidence type="ECO:0000256" key="6">
    <source>
        <dbReference type="ARBA" id="ARBA00022725"/>
    </source>
</evidence>
<evidence type="ECO:0000256" key="3">
    <source>
        <dbReference type="ARBA" id="ARBA00022500"/>
    </source>
</evidence>
<dbReference type="FunFam" id="1.20.1070.10:FF:000128">
    <property type="entry name" value="Seven TM Receptor"/>
    <property type="match status" value="1"/>
</dbReference>
<comment type="subcellular location">
    <subcellularLocation>
        <location evidence="1">Cell projection</location>
        <location evidence="1">Cilium membrane</location>
        <topology evidence="1">Multi-pass membrane protein</topology>
    </subcellularLocation>
</comment>
<dbReference type="PANTHER" id="PTHR22943">
    <property type="entry name" value="7-TRANSMEMBRANE DOMAIN RECEPTOR C.ELEGANS"/>
    <property type="match status" value="1"/>
</dbReference>
<evidence type="ECO:0000256" key="10">
    <source>
        <dbReference type="ARBA" id="ARBA00023170"/>
    </source>
</evidence>
<gene>
    <name evidence="20" type="ORF">CAMP_LOCUS15376</name>
</gene>
<keyword evidence="8" id="KW-0969">Cilium</keyword>
<keyword evidence="5 19" id="KW-0812">Transmembrane</keyword>
<dbReference type="Pfam" id="PF10326">
    <property type="entry name" value="7TM_GPCR_Str"/>
    <property type="match status" value="1"/>
</dbReference>
<dbReference type="Gene3D" id="1.20.1070.10">
    <property type="entry name" value="Rhodopsin 7-helix transmembrane proteins"/>
    <property type="match status" value="1"/>
</dbReference>
<evidence type="ECO:0000256" key="13">
    <source>
        <dbReference type="ARBA" id="ARBA00054965"/>
    </source>
</evidence>
<keyword evidence="6" id="KW-0552">Olfaction</keyword>
<evidence type="ECO:0000256" key="17">
    <source>
        <dbReference type="ARBA" id="ARBA00078653"/>
    </source>
</evidence>
<evidence type="ECO:0000313" key="20">
    <source>
        <dbReference type="EMBL" id="CAI5452739.1"/>
    </source>
</evidence>
<evidence type="ECO:0000256" key="19">
    <source>
        <dbReference type="SAM" id="Phobius"/>
    </source>
</evidence>
<evidence type="ECO:0000313" key="21">
    <source>
        <dbReference type="Proteomes" id="UP001152747"/>
    </source>
</evidence>
<evidence type="ECO:0000256" key="4">
    <source>
        <dbReference type="ARBA" id="ARBA00022606"/>
    </source>
</evidence>
<dbReference type="GO" id="GO:0038022">
    <property type="term" value="F:G protein-coupled olfactory receptor activity"/>
    <property type="evidence" value="ECO:0007669"/>
    <property type="project" value="TreeGrafter"/>
</dbReference>
<name>A0A9P1N7L4_9PELO</name>
<keyword evidence="3" id="KW-0145">Chemotaxis</keyword>
<feature type="transmembrane region" description="Helical" evidence="19">
    <location>
        <begin position="210"/>
        <end position="234"/>
    </location>
</feature>
<evidence type="ECO:0000256" key="14">
    <source>
        <dbReference type="ARBA" id="ARBA00061678"/>
    </source>
</evidence>
<keyword evidence="11" id="KW-0325">Glycoprotein</keyword>
<evidence type="ECO:0000256" key="5">
    <source>
        <dbReference type="ARBA" id="ARBA00022692"/>
    </source>
</evidence>
<feature type="transmembrane region" description="Helical" evidence="19">
    <location>
        <begin position="43"/>
        <end position="68"/>
    </location>
</feature>
<evidence type="ECO:0000256" key="12">
    <source>
        <dbReference type="ARBA" id="ARBA00023273"/>
    </source>
</evidence>
<protein>
    <recommendedName>
        <fullName evidence="16">Serpentine receptor class r-10</fullName>
    </recommendedName>
    <alternativeName>
        <fullName evidence="17">Odorant response abnormal protein 10</fullName>
    </alternativeName>
    <alternativeName>
        <fullName evidence="18">Olfactory receptor 10</fullName>
    </alternativeName>
</protein>
<sequence>MLAYALYSMFYSFVEILTQPITHTKGSGFILYVDSFLKYEFEIGVILAVLFCGSFAFCISLLAVHFLYRYIVICKPNNAQDLEGNKIFKLFIPPVVLSTIWFLASFICLTPSEYKTEYMRDQVMQLYNDDTRLLAYIEVLYFFEDENGKKTINIGDWIAGLGICVQIMSLCLFTIIYCGFKTYQKMNNSELTSSMSKNTRNLNRQLFRTLIIQTLFPVCTMFIPVGLLIVLPVFSIELGSFSNAPSMYAGMYPAIDAIIVILMINDFRNVLFCRKRKVVRGQLSTIGSNNDS</sequence>
<feature type="transmembrane region" description="Helical" evidence="19">
    <location>
        <begin position="157"/>
        <end position="180"/>
    </location>
</feature>
<accession>A0A9P1N7L4</accession>
<dbReference type="AlphaFoldDB" id="A0A9P1N7L4"/>
<dbReference type="InterPro" id="IPR019428">
    <property type="entry name" value="7TM_GPCR_serpentine_rcpt_Str"/>
</dbReference>
<keyword evidence="2" id="KW-1003">Cell membrane</keyword>
<keyword evidence="10" id="KW-0675">Receptor</keyword>
<evidence type="ECO:0000256" key="11">
    <source>
        <dbReference type="ARBA" id="ARBA00023180"/>
    </source>
</evidence>
<evidence type="ECO:0000256" key="8">
    <source>
        <dbReference type="ARBA" id="ARBA00023069"/>
    </source>
</evidence>
<evidence type="ECO:0000256" key="15">
    <source>
        <dbReference type="ARBA" id="ARBA00064300"/>
    </source>
</evidence>
<dbReference type="GO" id="GO:0060170">
    <property type="term" value="C:ciliary membrane"/>
    <property type="evidence" value="ECO:0007669"/>
    <property type="project" value="UniProtKB-SubCell"/>
</dbReference>
<comment type="caution">
    <text evidence="20">The sequence shown here is derived from an EMBL/GenBank/DDBJ whole genome shotgun (WGS) entry which is preliminary data.</text>
</comment>
<evidence type="ECO:0000256" key="1">
    <source>
        <dbReference type="ARBA" id="ARBA00004272"/>
    </source>
</evidence>
<feature type="transmembrane region" description="Helical" evidence="19">
    <location>
        <begin position="88"/>
        <end position="112"/>
    </location>
</feature>
<comment type="function">
    <text evidence="13">An odorant receptor which affects chemotaxis to the volatile odorant diacetyl. Specifies AWA neuronal cell fate via the odr-7 pathway.</text>
</comment>
<dbReference type="EMBL" id="CANHGI010000005">
    <property type="protein sequence ID" value="CAI5452739.1"/>
    <property type="molecule type" value="Genomic_DNA"/>
</dbReference>
<comment type="similarity">
    <text evidence="14">Belongs to the nematode receptor-like protein str family.</text>
</comment>
<keyword evidence="7 19" id="KW-1133">Transmembrane helix</keyword>
<dbReference type="GO" id="GO:0042048">
    <property type="term" value="P:olfactory behavior"/>
    <property type="evidence" value="ECO:0007669"/>
    <property type="project" value="TreeGrafter"/>
</dbReference>
<evidence type="ECO:0000256" key="7">
    <source>
        <dbReference type="ARBA" id="ARBA00022989"/>
    </source>
</evidence>
<keyword evidence="21" id="KW-1185">Reference proteome</keyword>
<dbReference type="Proteomes" id="UP001152747">
    <property type="component" value="Unassembled WGS sequence"/>
</dbReference>
<reference evidence="20" key="1">
    <citation type="submission" date="2022-11" db="EMBL/GenBank/DDBJ databases">
        <authorList>
            <person name="Kikuchi T."/>
        </authorList>
    </citation>
    <scope>NUCLEOTIDE SEQUENCE</scope>
    <source>
        <strain evidence="20">PS1010</strain>
    </source>
</reference>
<dbReference type="SUPFAM" id="SSF81321">
    <property type="entry name" value="Family A G protein-coupled receptor-like"/>
    <property type="match status" value="1"/>
</dbReference>
<dbReference type="OrthoDB" id="5841089at2759"/>
<comment type="subunit">
    <text evidence="15">Interacts with odr-4.</text>
</comment>
<evidence type="ECO:0000256" key="9">
    <source>
        <dbReference type="ARBA" id="ARBA00023136"/>
    </source>
</evidence>
<evidence type="ECO:0000256" key="2">
    <source>
        <dbReference type="ARBA" id="ARBA00022475"/>
    </source>
</evidence>
<evidence type="ECO:0000256" key="18">
    <source>
        <dbReference type="ARBA" id="ARBA00082489"/>
    </source>
</evidence>
<dbReference type="PANTHER" id="PTHR22943:SF242">
    <property type="entry name" value="SEVEN TM RECEPTOR"/>
    <property type="match status" value="1"/>
</dbReference>
<feature type="transmembrane region" description="Helical" evidence="19">
    <location>
        <begin position="246"/>
        <end position="267"/>
    </location>
</feature>
<dbReference type="GO" id="GO:0006935">
    <property type="term" value="P:chemotaxis"/>
    <property type="evidence" value="ECO:0007669"/>
    <property type="project" value="UniProtKB-KW"/>
</dbReference>
<keyword evidence="12" id="KW-0966">Cell projection</keyword>